<gene>
    <name evidence="1" type="ORF">C7B65_13005</name>
</gene>
<reference evidence="1 2" key="2">
    <citation type="submission" date="2018-03" db="EMBL/GenBank/DDBJ databases">
        <title>The ancient ancestry and fast evolution of plastids.</title>
        <authorList>
            <person name="Moore K.R."/>
            <person name="Magnabosco C."/>
            <person name="Momper L."/>
            <person name="Gold D.A."/>
            <person name="Bosak T."/>
            <person name="Fournier G.P."/>
        </authorList>
    </citation>
    <scope>NUCLEOTIDE SEQUENCE [LARGE SCALE GENOMIC DNA]</scope>
    <source>
        <strain evidence="1 2">ULC007</strain>
    </source>
</reference>
<accession>A0A2T1DEQ4</accession>
<name>A0A2T1DEQ4_9CYAN</name>
<dbReference type="STRING" id="1920490.GCA_001895925_04783"/>
<dbReference type="Proteomes" id="UP000238634">
    <property type="component" value="Unassembled WGS sequence"/>
</dbReference>
<keyword evidence="2" id="KW-1185">Reference proteome</keyword>
<protein>
    <submittedName>
        <fullName evidence="1">Uncharacterized protein</fullName>
    </submittedName>
</protein>
<dbReference type="OrthoDB" id="420905at2"/>
<sequence length="224" mass="24842">MTSQSVQLDPLNSPHPIPWGWVMATLAEGTPKKHSYRSHALTSPDGHYKAYSRVQMQTELEVYQSRVSSVLFVENLQTGDLQAITATSPFAENPFISNSADLAGTISIVIPISWSATGDRLLAREFESIFCSDIASDYALVWDRTLNRSSTVAPTKIEYTNAILLGWSAKCGDRILFRAGNLGETPWKLWTVDLESETLEAVSDRPQTYGQVTNSVWAGPQMQR</sequence>
<organism evidence="1 2">
    <name type="scientific">Phormidesmis priestleyi ULC007</name>
    <dbReference type="NCBI Taxonomy" id="1920490"/>
    <lineage>
        <taxon>Bacteria</taxon>
        <taxon>Bacillati</taxon>
        <taxon>Cyanobacteriota</taxon>
        <taxon>Cyanophyceae</taxon>
        <taxon>Leptolyngbyales</taxon>
        <taxon>Leptolyngbyaceae</taxon>
        <taxon>Phormidesmis</taxon>
    </lineage>
</organism>
<dbReference type="AlphaFoldDB" id="A0A2T1DEQ4"/>
<dbReference type="RefSeq" id="WP_073072121.1">
    <property type="nucleotide sequence ID" value="NZ_MPPI01000014.1"/>
</dbReference>
<evidence type="ECO:0000313" key="2">
    <source>
        <dbReference type="Proteomes" id="UP000238634"/>
    </source>
</evidence>
<reference evidence="1 2" key="1">
    <citation type="submission" date="2018-02" db="EMBL/GenBank/DDBJ databases">
        <authorList>
            <person name="Cohen D.B."/>
            <person name="Kent A.D."/>
        </authorList>
    </citation>
    <scope>NUCLEOTIDE SEQUENCE [LARGE SCALE GENOMIC DNA]</scope>
    <source>
        <strain evidence="1 2">ULC007</strain>
    </source>
</reference>
<comment type="caution">
    <text evidence="1">The sequence shown here is derived from an EMBL/GenBank/DDBJ whole genome shotgun (WGS) entry which is preliminary data.</text>
</comment>
<dbReference type="EMBL" id="PVWG01000013">
    <property type="protein sequence ID" value="PSB18936.1"/>
    <property type="molecule type" value="Genomic_DNA"/>
</dbReference>
<evidence type="ECO:0000313" key="1">
    <source>
        <dbReference type="EMBL" id="PSB18936.1"/>
    </source>
</evidence>
<proteinExistence type="predicted"/>